<dbReference type="AlphaFoldDB" id="A0A7S4GAV0"/>
<dbReference type="EMBL" id="HBJA01121630">
    <property type="protein sequence ID" value="CAE0830575.1"/>
    <property type="molecule type" value="Transcribed_RNA"/>
</dbReference>
<evidence type="ECO:0000313" key="1">
    <source>
        <dbReference type="EMBL" id="CAE0830575.1"/>
    </source>
</evidence>
<name>A0A7S4GAV0_9EUGL</name>
<gene>
    <name evidence="1" type="ORF">EGYM00163_LOCUS41856</name>
</gene>
<protein>
    <submittedName>
        <fullName evidence="1">Uncharacterized protein</fullName>
    </submittedName>
</protein>
<reference evidence="1" key="1">
    <citation type="submission" date="2021-01" db="EMBL/GenBank/DDBJ databases">
        <authorList>
            <person name="Corre E."/>
            <person name="Pelletier E."/>
            <person name="Niang G."/>
            <person name="Scheremetjew M."/>
            <person name="Finn R."/>
            <person name="Kale V."/>
            <person name="Holt S."/>
            <person name="Cochrane G."/>
            <person name="Meng A."/>
            <person name="Brown T."/>
            <person name="Cohen L."/>
        </authorList>
    </citation>
    <scope>NUCLEOTIDE SEQUENCE</scope>
    <source>
        <strain evidence="1">CCMP1594</strain>
    </source>
</reference>
<sequence length="138" mass="15063">MVRQRFVVGIGGRPRLLVSDGSLGVSLIDRKSVQRAAFMWSAVMEGVLYAAHARCVHWGEFVDLPVYWTVKCMCFQAVKVIAIAHTALCPLTRSPVSLSWGPPWLPAGISVTYPRSNGDRVPATVISASECGQYVSIE</sequence>
<organism evidence="1">
    <name type="scientific">Eutreptiella gymnastica</name>
    <dbReference type="NCBI Taxonomy" id="73025"/>
    <lineage>
        <taxon>Eukaryota</taxon>
        <taxon>Discoba</taxon>
        <taxon>Euglenozoa</taxon>
        <taxon>Euglenida</taxon>
        <taxon>Spirocuta</taxon>
        <taxon>Euglenophyceae</taxon>
        <taxon>Eutreptiales</taxon>
        <taxon>Eutreptiaceae</taxon>
        <taxon>Eutreptiella</taxon>
    </lineage>
</organism>
<proteinExistence type="predicted"/>
<accession>A0A7S4GAV0</accession>